<keyword evidence="1" id="KW-0479">Metal-binding</keyword>
<dbReference type="Gene3D" id="2.60.40.420">
    <property type="entry name" value="Cupredoxins - blue copper proteins"/>
    <property type="match status" value="1"/>
</dbReference>
<evidence type="ECO:0000256" key="2">
    <source>
        <dbReference type="ARBA" id="ARBA00023008"/>
    </source>
</evidence>
<dbReference type="AlphaFoldDB" id="A0A8J3N3F2"/>
<feature type="chain" id="PRO_5035240615" description="Blue (type 1) copper domain-containing protein" evidence="3">
    <location>
        <begin position="23"/>
        <end position="147"/>
    </location>
</feature>
<dbReference type="GO" id="GO:0046872">
    <property type="term" value="F:metal ion binding"/>
    <property type="evidence" value="ECO:0007669"/>
    <property type="project" value="UniProtKB-KW"/>
</dbReference>
<sequence length="147" mass="15548">MKHQIGLIGLFTLALLLLSACGGREGSTATPAANAVQVQVKEADFTISSSVTSFTPGTTYHFVVTNNGATTHEFMIMPKAEGNMSGMPMGEMDKMALASIDTINPGETKTLDYTFPSSAANSHPQLVCYLPGHYEAGMKQDVTVKAS</sequence>
<dbReference type="PROSITE" id="PS51257">
    <property type="entry name" value="PROKAR_LIPOPROTEIN"/>
    <property type="match status" value="1"/>
</dbReference>
<dbReference type="RefSeq" id="WP_220207662.1">
    <property type="nucleotide sequence ID" value="NZ_BNJK01000001.1"/>
</dbReference>
<evidence type="ECO:0000313" key="5">
    <source>
        <dbReference type="Proteomes" id="UP000597444"/>
    </source>
</evidence>
<dbReference type="InterPro" id="IPR050845">
    <property type="entry name" value="Cu-binding_ET"/>
</dbReference>
<evidence type="ECO:0000313" key="4">
    <source>
        <dbReference type="EMBL" id="GHO97074.1"/>
    </source>
</evidence>
<evidence type="ECO:0000256" key="1">
    <source>
        <dbReference type="ARBA" id="ARBA00022723"/>
    </source>
</evidence>
<comment type="caution">
    <text evidence="4">The sequence shown here is derived from an EMBL/GenBank/DDBJ whole genome shotgun (WGS) entry which is preliminary data.</text>
</comment>
<reference evidence="4" key="1">
    <citation type="submission" date="2020-10" db="EMBL/GenBank/DDBJ databases">
        <title>Taxonomic study of unclassified bacteria belonging to the class Ktedonobacteria.</title>
        <authorList>
            <person name="Yabe S."/>
            <person name="Wang C.M."/>
            <person name="Zheng Y."/>
            <person name="Sakai Y."/>
            <person name="Cavaletti L."/>
            <person name="Monciardini P."/>
            <person name="Donadio S."/>
        </authorList>
    </citation>
    <scope>NUCLEOTIDE SEQUENCE</scope>
    <source>
        <strain evidence="4">ID150040</strain>
    </source>
</reference>
<accession>A0A8J3N3F2</accession>
<evidence type="ECO:0000256" key="3">
    <source>
        <dbReference type="SAM" id="SignalP"/>
    </source>
</evidence>
<feature type="signal peptide" evidence="3">
    <location>
        <begin position="1"/>
        <end position="22"/>
    </location>
</feature>
<dbReference type="Proteomes" id="UP000597444">
    <property type="component" value="Unassembled WGS sequence"/>
</dbReference>
<organism evidence="4 5">
    <name type="scientific">Reticulibacter mediterranei</name>
    <dbReference type="NCBI Taxonomy" id="2778369"/>
    <lineage>
        <taxon>Bacteria</taxon>
        <taxon>Bacillati</taxon>
        <taxon>Chloroflexota</taxon>
        <taxon>Ktedonobacteria</taxon>
        <taxon>Ktedonobacterales</taxon>
        <taxon>Reticulibacteraceae</taxon>
        <taxon>Reticulibacter</taxon>
    </lineage>
</organism>
<evidence type="ECO:0008006" key="6">
    <source>
        <dbReference type="Google" id="ProtNLM"/>
    </source>
</evidence>
<dbReference type="PANTHER" id="PTHR38439:SF3">
    <property type="entry name" value="COPPER-RESISTANT CUPROPROTEIN COPI"/>
    <property type="match status" value="1"/>
</dbReference>
<protein>
    <recommendedName>
        <fullName evidence="6">Blue (type 1) copper domain-containing protein</fullName>
    </recommendedName>
</protein>
<name>A0A8J3N3F2_9CHLR</name>
<dbReference type="EMBL" id="BNJK01000001">
    <property type="protein sequence ID" value="GHO97074.1"/>
    <property type="molecule type" value="Genomic_DNA"/>
</dbReference>
<keyword evidence="5" id="KW-1185">Reference proteome</keyword>
<dbReference type="InterPro" id="IPR008972">
    <property type="entry name" value="Cupredoxin"/>
</dbReference>
<keyword evidence="3" id="KW-0732">Signal</keyword>
<proteinExistence type="predicted"/>
<gene>
    <name evidence="4" type="ORF">KSF_071220</name>
</gene>
<keyword evidence="2" id="KW-0186">Copper</keyword>
<dbReference type="PANTHER" id="PTHR38439">
    <property type="entry name" value="AURACYANIN-B"/>
    <property type="match status" value="1"/>
</dbReference>
<dbReference type="SUPFAM" id="SSF49503">
    <property type="entry name" value="Cupredoxins"/>
    <property type="match status" value="1"/>
</dbReference>